<keyword evidence="2" id="KW-1133">Transmembrane helix</keyword>
<reference evidence="3 4" key="1">
    <citation type="submission" date="2016-12" db="EMBL/GenBank/DDBJ databases">
        <title>Complete genome sequence of Microbacterium aurum KACC 15219.</title>
        <authorList>
            <person name="Jung Y."/>
            <person name="Shin J.-H."/>
            <person name="Lee Y.-J."/>
            <person name="Yi H."/>
            <person name="Bahn Y.-S."/>
            <person name="Kim J.F."/>
            <person name="Lee D.-W."/>
        </authorList>
    </citation>
    <scope>NUCLEOTIDE SEQUENCE [LARGE SCALE GENOMIC DNA]</scope>
    <source>
        <strain evidence="3 4">KACC 15219</strain>
    </source>
</reference>
<organism evidence="3 4">
    <name type="scientific">Microbacterium aurum</name>
    <dbReference type="NCBI Taxonomy" id="36805"/>
    <lineage>
        <taxon>Bacteria</taxon>
        <taxon>Bacillati</taxon>
        <taxon>Actinomycetota</taxon>
        <taxon>Actinomycetes</taxon>
        <taxon>Micrococcales</taxon>
        <taxon>Microbacteriaceae</taxon>
        <taxon>Microbacterium</taxon>
    </lineage>
</organism>
<feature type="region of interest" description="Disordered" evidence="1">
    <location>
        <begin position="1"/>
        <end position="22"/>
    </location>
</feature>
<dbReference type="OrthoDB" id="3297477at2"/>
<feature type="transmembrane region" description="Helical" evidence="2">
    <location>
        <begin position="257"/>
        <end position="279"/>
    </location>
</feature>
<gene>
    <name evidence="3" type="ORF">BOH66_09115</name>
</gene>
<dbReference type="GO" id="GO:0005886">
    <property type="term" value="C:plasma membrane"/>
    <property type="evidence" value="ECO:0007669"/>
    <property type="project" value="UniProtKB-SubCell"/>
</dbReference>
<keyword evidence="4" id="KW-1185">Reference proteome</keyword>
<dbReference type="PANTHER" id="PTHR37305:SF1">
    <property type="entry name" value="MEMBRANE PROTEIN"/>
    <property type="match status" value="1"/>
</dbReference>
<evidence type="ECO:0000256" key="2">
    <source>
        <dbReference type="SAM" id="Phobius"/>
    </source>
</evidence>
<dbReference type="EMBL" id="CP018762">
    <property type="protein sequence ID" value="APZ35839.1"/>
    <property type="molecule type" value="Genomic_DNA"/>
</dbReference>
<dbReference type="AlphaFoldDB" id="A0A1P8UCP1"/>
<dbReference type="Pfam" id="PF12679">
    <property type="entry name" value="ABC2_membrane_2"/>
    <property type="match status" value="1"/>
</dbReference>
<feature type="transmembrane region" description="Helical" evidence="2">
    <location>
        <begin position="179"/>
        <end position="199"/>
    </location>
</feature>
<feature type="transmembrane region" description="Helical" evidence="2">
    <location>
        <begin position="206"/>
        <end position="225"/>
    </location>
</feature>
<dbReference type="Proteomes" id="UP000187185">
    <property type="component" value="Chromosome"/>
</dbReference>
<proteinExistence type="predicted"/>
<dbReference type="STRING" id="36805.BOH66_09115"/>
<accession>A0A1P8UCP1</accession>
<evidence type="ECO:0000256" key="1">
    <source>
        <dbReference type="SAM" id="MobiDB-lite"/>
    </source>
</evidence>
<dbReference type="GO" id="GO:0140359">
    <property type="term" value="F:ABC-type transporter activity"/>
    <property type="evidence" value="ECO:0007669"/>
    <property type="project" value="InterPro"/>
</dbReference>
<feature type="transmembrane region" description="Helical" evidence="2">
    <location>
        <begin position="85"/>
        <end position="111"/>
    </location>
</feature>
<evidence type="ECO:0000313" key="4">
    <source>
        <dbReference type="Proteomes" id="UP000187185"/>
    </source>
</evidence>
<sequence length="284" mass="29401">MTTALNADATPTAPGRPLRADSRSEHLSFGRVLRSELIKLTTLRSTWWSLGITALLAVGISLMIASAVESSRASAAEVGATFDYAAVTAIVAPMQFTMLVAGIFGAMAITGEYSTGMIRSTLTAEPRRGTVLIAKAVTVAALLIATTVVSSLVAILVTAPIFGDSGIDWSDPAGSTIPLLYSLLAMASFGLLGLGFGFIVRNGAGAIAATVGVLFVLPIVTNMFVMGGEAWQWVVDLGKYLPMSAAQVLTTPGSEDIGTAIVSLLAWPVAALVGGWLILRTRDA</sequence>
<dbReference type="PANTHER" id="PTHR37305">
    <property type="entry name" value="INTEGRAL MEMBRANE PROTEIN-RELATED"/>
    <property type="match status" value="1"/>
</dbReference>
<feature type="transmembrane region" description="Helical" evidence="2">
    <location>
        <begin position="132"/>
        <end position="159"/>
    </location>
</feature>
<name>A0A1P8UCP1_9MICO</name>
<dbReference type="KEGG" id="maur:BOH66_09115"/>
<keyword evidence="2" id="KW-0812">Transmembrane</keyword>
<evidence type="ECO:0000313" key="3">
    <source>
        <dbReference type="EMBL" id="APZ35839.1"/>
    </source>
</evidence>
<protein>
    <submittedName>
        <fullName evidence="3">ABC transporter permease</fullName>
    </submittedName>
</protein>
<keyword evidence="2" id="KW-0472">Membrane</keyword>
<feature type="transmembrane region" description="Helical" evidence="2">
    <location>
        <begin position="47"/>
        <end position="65"/>
    </location>
</feature>